<gene>
    <name evidence="5" type="ORF">ATC03_01900</name>
</gene>
<name>A0A191WBX4_9MICO</name>
<keyword evidence="6" id="KW-1185">Reference proteome</keyword>
<dbReference type="SMART" id="SM00382">
    <property type="entry name" value="AAA"/>
    <property type="match status" value="1"/>
</dbReference>
<evidence type="ECO:0000256" key="3">
    <source>
        <dbReference type="ARBA" id="ARBA00022840"/>
    </source>
</evidence>
<dbReference type="InterPro" id="IPR003593">
    <property type="entry name" value="AAA+_ATPase"/>
</dbReference>
<dbReference type="KEGG" id="agy:ATC03_01900"/>
<feature type="domain" description="AAA+ ATPase" evidence="4">
    <location>
        <begin position="472"/>
        <end position="604"/>
    </location>
</feature>
<keyword evidence="3" id="KW-0067">ATP-binding</keyword>
<dbReference type="CDD" id="cd19481">
    <property type="entry name" value="RecA-like_protease"/>
    <property type="match status" value="1"/>
</dbReference>
<dbReference type="InterPro" id="IPR003959">
    <property type="entry name" value="ATPase_AAA_core"/>
</dbReference>
<evidence type="ECO:0000313" key="6">
    <source>
        <dbReference type="Proteomes" id="UP000078437"/>
    </source>
</evidence>
<dbReference type="Gene3D" id="3.40.50.300">
    <property type="entry name" value="P-loop containing nucleotide triphosphate hydrolases"/>
    <property type="match status" value="1"/>
</dbReference>
<sequence>MPGSSRPPTRTEMAQDPGLAHLLGRLGAIEDRIRRLVAARRAVDPQPDDPFRGLYLSDELIDRMLEGAPGVPDWSDASARLAACEQAADMAEAAGHPVRLRRLADEFGLAPIDVDLLVIALAADLDPRFERFFGYLNDDVGRRRPSVTVALELCGVPLTNAADRARLLTGPLVAGGLVIVEDEDRPLPGRAVRVPDRVVGHLLGDDTPDRSLDGVLVEAEEIEWGDDRRLRNALAGGIRLMYLREAATGSGEAIARRALRASGLGTVQVDLPRLGREADAAGLARLAVREARLTGRGVVVSPVTLETEPALIEVLADSPRPTVLVGEPTWDPGWFRELPAMDDVEASTTEERTALWAKALGPAADGLDVAAATAQFRLRPEQVLRASATARTQASLSTTGELTAADLAAGARAENASALDRLARRVTPRVGWADLVLPPATMDALQEIEVRARHREQVLGDWGMRPGGGRGHGVVGLFAGDSGTGKTMSAEVVAGELGLDLYVIDLSSVIDKYIGETEKNLERIFVAAAGTNAVLLFDEADAVFGKRSDVKDAHDRYANVESAYLLQRMETFDGLAILATNLRANIDEAFTRRLDVIVDFPMPDAAHRTRLWDRSLGSRLRRGDDLDLVFLGDAFELAGGAIRSAAVTAAYFAAADDGFVRMRHLVHAVHREYRKLGRLVVEREFGPYWPLVVGR</sequence>
<accession>A0A191WBX4</accession>
<reference evidence="6" key="2">
    <citation type="submission" date="2016-01" db="EMBL/GenBank/DDBJ databases">
        <title>Complete genome sequence of Agromyces aureus AR33T and comparison with related organisms.</title>
        <authorList>
            <person name="Corretto E."/>
            <person name="Antonielli L."/>
            <person name="Sessitsch A."/>
            <person name="Brader G."/>
        </authorList>
    </citation>
    <scope>NUCLEOTIDE SEQUENCE [LARGE SCALE GENOMIC DNA]</scope>
    <source>
        <strain evidence="6">AR33</strain>
    </source>
</reference>
<dbReference type="EMBL" id="CP013979">
    <property type="protein sequence ID" value="ANJ25698.1"/>
    <property type="molecule type" value="Genomic_DNA"/>
</dbReference>
<evidence type="ECO:0000256" key="1">
    <source>
        <dbReference type="ARBA" id="ARBA00006914"/>
    </source>
</evidence>
<dbReference type="InterPro" id="IPR054472">
    <property type="entry name" value="WHD"/>
</dbReference>
<dbReference type="PANTHER" id="PTHR23073">
    <property type="entry name" value="26S PROTEASOME REGULATORY SUBUNIT"/>
    <property type="match status" value="1"/>
</dbReference>
<dbReference type="Proteomes" id="UP000078437">
    <property type="component" value="Chromosome"/>
</dbReference>
<protein>
    <submittedName>
        <fullName evidence="5">ATPase</fullName>
    </submittedName>
</protein>
<dbReference type="GO" id="GO:0016887">
    <property type="term" value="F:ATP hydrolysis activity"/>
    <property type="evidence" value="ECO:0007669"/>
    <property type="project" value="InterPro"/>
</dbReference>
<comment type="similarity">
    <text evidence="1">Belongs to the AAA ATPase family.</text>
</comment>
<dbReference type="Pfam" id="PF22977">
    <property type="entry name" value="WHD"/>
    <property type="match status" value="1"/>
</dbReference>
<dbReference type="SUPFAM" id="SSF52540">
    <property type="entry name" value="P-loop containing nucleoside triphosphate hydrolases"/>
    <property type="match status" value="1"/>
</dbReference>
<keyword evidence="2" id="KW-0547">Nucleotide-binding</keyword>
<dbReference type="Pfam" id="PF00004">
    <property type="entry name" value="AAA"/>
    <property type="match status" value="1"/>
</dbReference>
<evidence type="ECO:0000259" key="4">
    <source>
        <dbReference type="SMART" id="SM00382"/>
    </source>
</evidence>
<dbReference type="GO" id="GO:0005524">
    <property type="term" value="F:ATP binding"/>
    <property type="evidence" value="ECO:0007669"/>
    <property type="project" value="UniProtKB-KW"/>
</dbReference>
<evidence type="ECO:0000256" key="2">
    <source>
        <dbReference type="ARBA" id="ARBA00022741"/>
    </source>
</evidence>
<evidence type="ECO:0000313" key="5">
    <source>
        <dbReference type="EMBL" id="ANJ25698.1"/>
    </source>
</evidence>
<dbReference type="AlphaFoldDB" id="A0A191WBX4"/>
<dbReference type="STRING" id="453304.ATC03_01900"/>
<organism evidence="5 6">
    <name type="scientific">Agromyces aureus</name>
    <dbReference type="NCBI Taxonomy" id="453304"/>
    <lineage>
        <taxon>Bacteria</taxon>
        <taxon>Bacillati</taxon>
        <taxon>Actinomycetota</taxon>
        <taxon>Actinomycetes</taxon>
        <taxon>Micrococcales</taxon>
        <taxon>Microbacteriaceae</taxon>
        <taxon>Agromyces</taxon>
    </lineage>
</organism>
<dbReference type="InterPro" id="IPR027417">
    <property type="entry name" value="P-loop_NTPase"/>
</dbReference>
<dbReference type="InterPro" id="IPR050221">
    <property type="entry name" value="26S_Proteasome_ATPase"/>
</dbReference>
<reference evidence="5 6" key="1">
    <citation type="journal article" date="2016" name="Int. J. Syst. Evol. Microbiol.">
        <title>Agromyces aureus sp. nov., isolated from the rhizosphere of Salix caprea L. grown in a heavy-metal-contaminated soil.</title>
        <authorList>
            <person name="Corretto E."/>
            <person name="Antonielli L."/>
            <person name="Sessitsch A."/>
            <person name="Compant S."/>
            <person name="Gorfer M."/>
            <person name="Kuffner M."/>
            <person name="Brader G."/>
        </authorList>
    </citation>
    <scope>NUCLEOTIDE SEQUENCE [LARGE SCALE GENOMIC DNA]</scope>
    <source>
        <strain evidence="5 6">AR33</strain>
    </source>
</reference>
<proteinExistence type="inferred from homology"/>